<feature type="compositionally biased region" description="Basic and acidic residues" evidence="1">
    <location>
        <begin position="17"/>
        <end position="28"/>
    </location>
</feature>
<reference evidence="3" key="1">
    <citation type="submission" date="2015-12" db="EMBL/GenBank/DDBJ databases">
        <title>FDA dAtabase for Regulatory Grade micrObial Sequences (FDA-ARGOS): Supporting development and validation of Infectious Disease Dx tests.</title>
        <authorList>
            <person name="Case J."/>
            <person name="Tallon L."/>
            <person name="Sadzewicz L."/>
            <person name="Sengamalay N."/>
            <person name="Ott S."/>
            <person name="Godinez A."/>
            <person name="Nagaraj S."/>
            <person name="Nadendla S."/>
            <person name="Sichtig H."/>
        </authorList>
    </citation>
    <scope>NUCLEOTIDE SEQUENCE [LARGE SCALE GENOMIC DNA]</scope>
    <source>
        <strain evidence="3">FDAARGOS_147</strain>
    </source>
</reference>
<dbReference type="EMBL" id="CP014060">
    <property type="protein sequence ID" value="AMG35326.1"/>
    <property type="molecule type" value="Genomic_DNA"/>
</dbReference>
<evidence type="ECO:0000313" key="3">
    <source>
        <dbReference type="Proteomes" id="UP000060602"/>
    </source>
</evidence>
<organism evidence="2 3">
    <name type="scientific">Alcaligenes xylosoxydans xylosoxydans</name>
    <name type="common">Achromobacter xylosoxidans</name>
    <dbReference type="NCBI Taxonomy" id="85698"/>
    <lineage>
        <taxon>Bacteria</taxon>
        <taxon>Pseudomonadati</taxon>
        <taxon>Pseudomonadota</taxon>
        <taxon>Betaproteobacteria</taxon>
        <taxon>Burkholderiales</taxon>
        <taxon>Alcaligenaceae</taxon>
        <taxon>Achromobacter</taxon>
    </lineage>
</organism>
<feature type="region of interest" description="Disordered" evidence="1">
    <location>
        <begin position="1"/>
        <end position="90"/>
    </location>
</feature>
<protein>
    <submittedName>
        <fullName evidence="2">Uncharacterized protein</fullName>
    </submittedName>
</protein>
<dbReference type="RefSeq" id="WP_061071308.1">
    <property type="nucleotide sequence ID" value="NZ_CP014060.2"/>
</dbReference>
<accession>A0A0X8NVU5</accession>
<gene>
    <name evidence="2" type="ORF">AL504_04305</name>
</gene>
<evidence type="ECO:0000256" key="1">
    <source>
        <dbReference type="SAM" id="MobiDB-lite"/>
    </source>
</evidence>
<dbReference type="AlphaFoldDB" id="A0A0X8NVU5"/>
<dbReference type="Proteomes" id="UP000060602">
    <property type="component" value="Chromosome"/>
</dbReference>
<sequence length="90" mass="9636">MNSNDSTPRNAGPRRPRPAEDAGAKNEGKANTAQSDAEAAQRSGQFGADRPDRAQAPTPRRGADEQPHPQGPEYEEGGRYPGTREPGGRR</sequence>
<proteinExistence type="predicted"/>
<evidence type="ECO:0000313" key="2">
    <source>
        <dbReference type="EMBL" id="AMG35326.1"/>
    </source>
</evidence>
<name>A0A0X8NVU5_ALCXX</name>